<evidence type="ECO:0000313" key="3">
    <source>
        <dbReference type="Proteomes" id="UP000299102"/>
    </source>
</evidence>
<accession>A0A4C1ZZI6</accession>
<evidence type="ECO:0000313" key="2">
    <source>
        <dbReference type="EMBL" id="GBP93866.1"/>
    </source>
</evidence>
<gene>
    <name evidence="2" type="ORF">EVAR_92797_1</name>
</gene>
<evidence type="ECO:0000256" key="1">
    <source>
        <dbReference type="SAM" id="MobiDB-lite"/>
    </source>
</evidence>
<proteinExistence type="predicted"/>
<dbReference type="EMBL" id="BGZK01002430">
    <property type="protein sequence ID" value="GBP93866.1"/>
    <property type="molecule type" value="Genomic_DNA"/>
</dbReference>
<name>A0A4C1ZZI6_EUMVA</name>
<protein>
    <submittedName>
        <fullName evidence="2">Uncharacterized protein</fullName>
    </submittedName>
</protein>
<sequence>MLGQDGDDKLMIVGASVCGSIGASTDAAVCGDTRHQTAGHTHRRIRRYEVGPMRTVAVSRAKTGGRPRPPVRVKANSFIWCRPGPGFDPDAGPGHRLRVHGTDYAAD</sequence>
<dbReference type="Proteomes" id="UP000299102">
    <property type="component" value="Unassembled WGS sequence"/>
</dbReference>
<organism evidence="2 3">
    <name type="scientific">Eumeta variegata</name>
    <name type="common">Bagworm moth</name>
    <name type="synonym">Eumeta japonica</name>
    <dbReference type="NCBI Taxonomy" id="151549"/>
    <lineage>
        <taxon>Eukaryota</taxon>
        <taxon>Metazoa</taxon>
        <taxon>Ecdysozoa</taxon>
        <taxon>Arthropoda</taxon>
        <taxon>Hexapoda</taxon>
        <taxon>Insecta</taxon>
        <taxon>Pterygota</taxon>
        <taxon>Neoptera</taxon>
        <taxon>Endopterygota</taxon>
        <taxon>Lepidoptera</taxon>
        <taxon>Glossata</taxon>
        <taxon>Ditrysia</taxon>
        <taxon>Tineoidea</taxon>
        <taxon>Psychidae</taxon>
        <taxon>Oiketicinae</taxon>
        <taxon>Eumeta</taxon>
    </lineage>
</organism>
<feature type="region of interest" description="Disordered" evidence="1">
    <location>
        <begin position="88"/>
        <end position="107"/>
    </location>
</feature>
<dbReference type="AlphaFoldDB" id="A0A4C1ZZI6"/>
<comment type="caution">
    <text evidence="2">The sequence shown here is derived from an EMBL/GenBank/DDBJ whole genome shotgun (WGS) entry which is preliminary data.</text>
</comment>
<keyword evidence="3" id="KW-1185">Reference proteome</keyword>
<reference evidence="2 3" key="1">
    <citation type="journal article" date="2019" name="Commun. Biol.">
        <title>The bagworm genome reveals a unique fibroin gene that provides high tensile strength.</title>
        <authorList>
            <person name="Kono N."/>
            <person name="Nakamura H."/>
            <person name="Ohtoshi R."/>
            <person name="Tomita M."/>
            <person name="Numata K."/>
            <person name="Arakawa K."/>
        </authorList>
    </citation>
    <scope>NUCLEOTIDE SEQUENCE [LARGE SCALE GENOMIC DNA]</scope>
</reference>